<organism evidence="1 2">
    <name type="scientific">Mucilaginibacter panaciglaebae</name>
    <dbReference type="NCBI Taxonomy" id="502331"/>
    <lineage>
        <taxon>Bacteria</taxon>
        <taxon>Pseudomonadati</taxon>
        <taxon>Bacteroidota</taxon>
        <taxon>Sphingobacteriia</taxon>
        <taxon>Sphingobacteriales</taxon>
        <taxon>Sphingobacteriaceae</taxon>
        <taxon>Mucilaginibacter</taxon>
    </lineage>
</organism>
<evidence type="ECO:0000313" key="1">
    <source>
        <dbReference type="EMBL" id="GAA4100566.1"/>
    </source>
</evidence>
<protein>
    <submittedName>
        <fullName evidence="1">Uncharacterized protein</fullName>
    </submittedName>
</protein>
<dbReference type="Proteomes" id="UP001500841">
    <property type="component" value="Unassembled WGS sequence"/>
</dbReference>
<reference evidence="2" key="1">
    <citation type="journal article" date="2019" name="Int. J. Syst. Evol. Microbiol.">
        <title>The Global Catalogue of Microorganisms (GCM) 10K type strain sequencing project: providing services to taxonomists for standard genome sequencing and annotation.</title>
        <authorList>
            <consortium name="The Broad Institute Genomics Platform"/>
            <consortium name="The Broad Institute Genome Sequencing Center for Infectious Disease"/>
            <person name="Wu L."/>
            <person name="Ma J."/>
        </authorList>
    </citation>
    <scope>NUCLEOTIDE SEQUENCE [LARGE SCALE GENOMIC DNA]</scope>
    <source>
        <strain evidence="2">JCM 17085</strain>
    </source>
</reference>
<dbReference type="EMBL" id="BAABCV010000009">
    <property type="protein sequence ID" value="GAA4100566.1"/>
    <property type="molecule type" value="Genomic_DNA"/>
</dbReference>
<evidence type="ECO:0000313" key="2">
    <source>
        <dbReference type="Proteomes" id="UP001500841"/>
    </source>
</evidence>
<gene>
    <name evidence="1" type="ORF">GCM10022392_26460</name>
</gene>
<proteinExistence type="predicted"/>
<sequence length="253" mass="29098">MNPFFDISTSENLPPEALPLNNLGNQRIMAMVGRPSRNDWGGRSYESNAIYTDTVPEDYDDQFAYKLNKWKPVYDIDKVINHHYDFYLSENSHGHDNFLKHMRYVILPKLKSRKSSEACIELFEKWLDIKMPNSRSNTPHIVNNSINLGNINAPVQFQQNSENSVQTQYNYSQKDQVKELFNLLTKDIEMVNEKIRSDFAMEMNYAVAQLAKDKDIKPQLLSIGGIIKDVGIGTFTNLLASPIYEIVKPMLGL</sequence>
<accession>A0ABP7X0F0</accession>
<keyword evidence="2" id="KW-1185">Reference proteome</keyword>
<dbReference type="RefSeq" id="WP_345105310.1">
    <property type="nucleotide sequence ID" value="NZ_BAABCV010000009.1"/>
</dbReference>
<name>A0ABP7X0F0_9SPHI</name>
<comment type="caution">
    <text evidence="1">The sequence shown here is derived from an EMBL/GenBank/DDBJ whole genome shotgun (WGS) entry which is preliminary data.</text>
</comment>